<dbReference type="AlphaFoldDB" id="A0A392W7S5"/>
<proteinExistence type="predicted"/>
<evidence type="ECO:0000313" key="1">
    <source>
        <dbReference type="EMBL" id="MCI94740.1"/>
    </source>
</evidence>
<dbReference type="Proteomes" id="UP000265520">
    <property type="component" value="Unassembled WGS sequence"/>
</dbReference>
<organism evidence="1 2">
    <name type="scientific">Trifolium medium</name>
    <dbReference type="NCBI Taxonomy" id="97028"/>
    <lineage>
        <taxon>Eukaryota</taxon>
        <taxon>Viridiplantae</taxon>
        <taxon>Streptophyta</taxon>
        <taxon>Embryophyta</taxon>
        <taxon>Tracheophyta</taxon>
        <taxon>Spermatophyta</taxon>
        <taxon>Magnoliopsida</taxon>
        <taxon>eudicotyledons</taxon>
        <taxon>Gunneridae</taxon>
        <taxon>Pentapetalae</taxon>
        <taxon>rosids</taxon>
        <taxon>fabids</taxon>
        <taxon>Fabales</taxon>
        <taxon>Fabaceae</taxon>
        <taxon>Papilionoideae</taxon>
        <taxon>50 kb inversion clade</taxon>
        <taxon>NPAAA clade</taxon>
        <taxon>Hologalegina</taxon>
        <taxon>IRL clade</taxon>
        <taxon>Trifolieae</taxon>
        <taxon>Trifolium</taxon>
    </lineage>
</organism>
<name>A0A392W7S5_9FABA</name>
<keyword evidence="2" id="KW-1185">Reference proteome</keyword>
<accession>A0A392W7S5</accession>
<dbReference type="EMBL" id="LXQA011365181">
    <property type="protein sequence ID" value="MCI94740.1"/>
    <property type="molecule type" value="Genomic_DNA"/>
</dbReference>
<sequence length="33" mass="3887">MVAVAERFSSREMRGTPVRAKVRRGMKFWFEGL</sequence>
<comment type="caution">
    <text evidence="1">The sequence shown here is derived from an EMBL/GenBank/DDBJ whole genome shotgun (WGS) entry which is preliminary data.</text>
</comment>
<feature type="non-terminal residue" evidence="1">
    <location>
        <position position="33"/>
    </location>
</feature>
<reference evidence="1 2" key="1">
    <citation type="journal article" date="2018" name="Front. Plant Sci.">
        <title>Red Clover (Trifolium pratense) and Zigzag Clover (T. medium) - A Picture of Genomic Similarities and Differences.</title>
        <authorList>
            <person name="Dluhosova J."/>
            <person name="Istvanek J."/>
            <person name="Nedelnik J."/>
            <person name="Repkova J."/>
        </authorList>
    </citation>
    <scope>NUCLEOTIDE SEQUENCE [LARGE SCALE GENOMIC DNA]</scope>
    <source>
        <strain evidence="2">cv. 10/8</strain>
        <tissue evidence="1">Leaf</tissue>
    </source>
</reference>
<protein>
    <submittedName>
        <fullName evidence="1">Uncharacterized protein</fullName>
    </submittedName>
</protein>
<evidence type="ECO:0000313" key="2">
    <source>
        <dbReference type="Proteomes" id="UP000265520"/>
    </source>
</evidence>